<dbReference type="Ensembl" id="ENSPANT00000063334.1">
    <property type="protein sequence ID" value="ENSPANP00000050108.1"/>
    <property type="gene ID" value="ENSPANG00000020747.3"/>
</dbReference>
<feature type="compositionally biased region" description="Basic residues" evidence="10">
    <location>
        <begin position="592"/>
        <end position="602"/>
    </location>
</feature>
<dbReference type="GO" id="GO:0035312">
    <property type="term" value="F:5'-3' DNA exonuclease activity"/>
    <property type="evidence" value="ECO:0007669"/>
    <property type="project" value="TreeGrafter"/>
</dbReference>
<evidence type="ECO:0000256" key="7">
    <source>
        <dbReference type="ARBA" id="ARBA00023204"/>
    </source>
</evidence>
<keyword evidence="4 9" id="KW-0227">DNA damage</keyword>
<comment type="subcellular location">
    <subcellularLocation>
        <location evidence="1">Nucleus</location>
    </subcellularLocation>
</comment>
<dbReference type="Proteomes" id="UP000028761">
    <property type="component" value="Chromosome 11"/>
</dbReference>
<dbReference type="GO" id="GO:0036297">
    <property type="term" value="P:interstrand cross-link repair"/>
    <property type="evidence" value="ECO:0007669"/>
    <property type="project" value="TreeGrafter"/>
</dbReference>
<keyword evidence="6" id="KW-0862">Zinc</keyword>
<evidence type="ECO:0000256" key="3">
    <source>
        <dbReference type="ARBA" id="ARBA00022723"/>
    </source>
</evidence>
<evidence type="ECO:0000313" key="13">
    <source>
        <dbReference type="Proteomes" id="UP000028761"/>
    </source>
</evidence>
<feature type="compositionally biased region" description="Acidic residues" evidence="10">
    <location>
        <begin position="305"/>
        <end position="316"/>
    </location>
</feature>
<dbReference type="FunFam" id="3.40.50.12650:FF:000001">
    <property type="entry name" value="DNA cross-link repair 1A"/>
    <property type="match status" value="1"/>
</dbReference>
<comment type="similarity">
    <text evidence="2">Belongs to the DNA repair metallo-beta-lactamase (DRMBL) family.</text>
</comment>
<dbReference type="PANTHER" id="PTHR23240:SF6">
    <property type="entry name" value="DNA CROSS-LINK REPAIR 1A PROTEIN"/>
    <property type="match status" value="1"/>
</dbReference>
<reference evidence="12 13" key="1">
    <citation type="submission" date="2012-03" db="EMBL/GenBank/DDBJ databases">
        <title>Whole Genome Assembly of Papio anubis.</title>
        <authorList>
            <person name="Liu Y.L."/>
            <person name="Abraham K.A."/>
            <person name="Akbar H.A."/>
            <person name="Ali S.A."/>
            <person name="Anosike U.A."/>
            <person name="Aqrawi P.A."/>
            <person name="Arias F.A."/>
            <person name="Attaway T.A."/>
            <person name="Awwad R.A."/>
            <person name="Babu C.B."/>
            <person name="Bandaranaike D.B."/>
            <person name="Battles P.B."/>
            <person name="Bell A.B."/>
            <person name="Beltran B.B."/>
            <person name="Berhane-Mersha D.B."/>
            <person name="Bess C.B."/>
            <person name="Bickham C.B."/>
            <person name="Bolden T.B."/>
            <person name="Carter K.C."/>
            <person name="Chau D.C."/>
            <person name="Chavez A.C."/>
            <person name="Clerc-Blankenburg K.C."/>
            <person name="Coyle M.C."/>
            <person name="Dao M.D."/>
            <person name="Davila M.L.D."/>
            <person name="Davy-Carroll L.D."/>
            <person name="Denson S.D."/>
            <person name="Dinh H.D."/>
            <person name="Fernandez S.F."/>
            <person name="Fernando P.F."/>
            <person name="Forbes L.F."/>
            <person name="Francis C.F."/>
            <person name="Francisco L.F."/>
            <person name="Fu Q.F."/>
            <person name="Garcia-Iii R.G."/>
            <person name="Garrett T.G."/>
            <person name="Gross S.G."/>
            <person name="Gubbala S.G."/>
            <person name="Hirani K.H."/>
            <person name="Hogues M.H."/>
            <person name="Hollins B.H."/>
            <person name="Jackson L.J."/>
            <person name="Javaid M.J."/>
            <person name="Jhangiani S.J."/>
            <person name="Johnson A.J."/>
            <person name="Johnson B.J."/>
            <person name="Jones J.J."/>
            <person name="Joshi V.J."/>
            <person name="Kalu J.K."/>
            <person name="Khan N.K."/>
            <person name="Korchina V.K."/>
            <person name="Kovar C.K."/>
            <person name="Lago L.L."/>
            <person name="Lara F.L."/>
            <person name="Le T.-K.L."/>
            <person name="Lee S.L."/>
            <person name="Legall-Iii F.L."/>
            <person name="Lemon S.L."/>
            <person name="Liu J.L."/>
            <person name="Liu Y.-S.L."/>
            <person name="Liyanage D.L."/>
            <person name="Lopez J.L."/>
            <person name="Lorensuhewa L.L."/>
            <person name="Mata R.M."/>
            <person name="Mathew T.M."/>
            <person name="Mercado C.M."/>
            <person name="Mercado I.M."/>
            <person name="Morales K.M."/>
            <person name="Morgan M.M."/>
            <person name="Munidasa M.M."/>
            <person name="Ngo D.N."/>
            <person name="Nguyen L.N."/>
            <person name="Nguyen T.N."/>
            <person name="Nguyen N.N."/>
            <person name="Obregon M.O."/>
            <person name="Okwuonu G.O."/>
            <person name="Ongeri F.O."/>
            <person name="Onwere C.O."/>
            <person name="Osifeso I.O."/>
            <person name="Parra A.P."/>
            <person name="Patil S.P."/>
            <person name="Perez A.P."/>
            <person name="Perez Y.P."/>
            <person name="Pham C.P."/>
            <person name="Pu L.-L.P."/>
            <person name="Puazo M.P."/>
            <person name="Quiroz J.Q."/>
            <person name="Rouhana J.R."/>
            <person name="Ruiz M.R."/>
            <person name="Ruiz S.-J.R."/>
            <person name="Saada N.S."/>
            <person name="Santibanez J.S."/>
            <person name="Scheel M.S."/>
            <person name="Schneider B.S."/>
            <person name="Simmons D.S."/>
            <person name="Sisson I.S."/>
            <person name="Tang L.-Y.T."/>
            <person name="Thornton R.T."/>
            <person name="Tisius J.T."/>
            <person name="Toledanes G.T."/>
            <person name="Trejos Z.T."/>
            <person name="Usmani K.U."/>
            <person name="Varghese R.V."/>
            <person name="Vattathil S.V."/>
            <person name="Vee V.V."/>
            <person name="Walker D.W."/>
            <person name="Weissenberger G.W."/>
            <person name="White C.W."/>
            <person name="Williams A.W."/>
            <person name="Woodworth J.W."/>
            <person name="Wright R.W."/>
            <person name="Zhu Y.Z."/>
            <person name="Han Y.H."/>
            <person name="Newsham I.N."/>
            <person name="Nazareth L.N."/>
            <person name="Worley K.W."/>
            <person name="Muzny D.M."/>
            <person name="Rogers J.R."/>
            <person name="Gibbs R.G."/>
        </authorList>
    </citation>
    <scope>NUCLEOTIDE SEQUENCE [LARGE SCALE GENOMIC DNA]</scope>
</reference>
<evidence type="ECO:0000256" key="8">
    <source>
        <dbReference type="ARBA" id="ARBA00023242"/>
    </source>
</evidence>
<feature type="compositionally biased region" description="Basic and acidic residues" evidence="10">
    <location>
        <begin position="53"/>
        <end position="66"/>
    </location>
</feature>
<dbReference type="InterPro" id="IPR036866">
    <property type="entry name" value="RibonucZ/Hydroxyglut_hydro"/>
</dbReference>
<reference evidence="12" key="3">
    <citation type="submission" date="2025-09" db="UniProtKB">
        <authorList>
            <consortium name="Ensembl"/>
        </authorList>
    </citation>
    <scope>IDENTIFICATION</scope>
</reference>
<sequence>MLEGISEEDIWEYKSKRKPKGVDPDNGSKNIPKSVEKGTDGKHQSKRNRNRKKVTEAKEVKDREMPLENADCQTSVASSQNSSCGDSIQHTQDKETTPGKLCRTQRSQRVSPKIRPVYDGYCPNCQMPFSSLIGQTPRWHVFECLDSPPHSETECPDGLLCTSTIPFHYKRYTHFLLAQSRAGDHPFSSPSPASGGSFSETKSGVLCSLEERWSSYQSQTDNSVSSDPLLMTQYFKKSPSPTKASEKISANIQTSQQALQFTEFVENDKLVGVALRLANNSEHINLPLPENDFSDCGISYSPLQSDEDTHDTDEKLDDSQQQLFFTESSKDGSLEEDDDSCAFFKKRHGPLLKDQDESCREMNSFLTQDKYDEGLYRFNSLNDLSQPISQNNESTLPYDLACTGGDFVLFPPALAGKLAASVHQVAKAKQDEPEFHSAQSNKQKQVIEESAVYNQVSLPLVKSSMLKPFESQGERYLSSQPTQSKIRKLSSENLNAKNNTNSACCCRKALDGVPVGKATILNTEKFSSTPAPKYLKILPSGLECNARHPSTKVMKQMDIGVYFGLPPKRKEEKLLGESALEGINLNPVPSPNKKRSSQCKRKAEKSLSDLEFDASNLNESQLSVELSSERSQRQKKRRKKSNSLQEGVYQKRSDHLINTESEAVNLSKVKVFTKSAHGGLQRGNKKIPESSNVGGSRKKTCPFYKKIPGTGFTVDAFQYGMVEGCTAYFLTHFHSDHYAGLSKHFTFPVYCSEITGNLLKNKLHVQEQYIHPLPLDTECVVNGVKVVLLDANQYCSPEYTFPSQQEVIQFAINTAFEALTLNPHALVVCGTYSIGKEKVFLAIADVLGSKVGMSQEKYKTLRCLNIPEINSLITTDMCSSLVHLLPMMQINFKGLQNHLKKYGGKYNQILAFRPTGWTHSNKFPRIADVIPQTKGNISIYGIPYSEHSSYLEMKRFVQWLKPQKIIPTVNVGTWKSRNTMEKYFREWKLEAGY</sequence>
<dbReference type="SUPFAM" id="SSF56281">
    <property type="entry name" value="Metallo-hydrolase/oxidoreductase"/>
    <property type="match status" value="1"/>
</dbReference>
<keyword evidence="3" id="KW-0479">Metal-binding</keyword>
<accession>A0A8I5N2M2</accession>
<protein>
    <submittedName>
        <fullName evidence="12">DNA cross-link repair 1A</fullName>
    </submittedName>
</protein>
<feature type="region of interest" description="Disordered" evidence="10">
    <location>
        <begin position="582"/>
        <end position="602"/>
    </location>
</feature>
<evidence type="ECO:0000256" key="9">
    <source>
        <dbReference type="PROSITE-ProRule" id="PRU01256"/>
    </source>
</evidence>
<feature type="region of interest" description="Disordered" evidence="10">
    <location>
        <begin position="621"/>
        <end position="652"/>
    </location>
</feature>
<evidence type="ECO:0000256" key="1">
    <source>
        <dbReference type="ARBA" id="ARBA00004123"/>
    </source>
</evidence>
<dbReference type="Gene3D" id="3.60.15.10">
    <property type="entry name" value="Ribonuclease Z/Hydroxyacylglutathione hydrolase-like"/>
    <property type="match status" value="2"/>
</dbReference>
<feature type="region of interest" description="Disordered" evidence="10">
    <location>
        <begin position="1"/>
        <end position="108"/>
    </location>
</feature>
<feature type="compositionally biased region" description="Acidic residues" evidence="10">
    <location>
        <begin position="1"/>
        <end position="10"/>
    </location>
</feature>
<keyword evidence="13" id="KW-1185">Reference proteome</keyword>
<evidence type="ECO:0000259" key="11">
    <source>
        <dbReference type="PROSITE" id="PS51908"/>
    </source>
</evidence>
<dbReference type="GO" id="GO:0008270">
    <property type="term" value="F:zinc ion binding"/>
    <property type="evidence" value="ECO:0007669"/>
    <property type="project" value="UniProtKB-KW"/>
</dbReference>
<name>A0A8I5N2M2_PAPAN</name>
<keyword evidence="8" id="KW-0539">Nucleus</keyword>
<gene>
    <name evidence="12" type="primary">DCLRE1A</name>
</gene>
<evidence type="ECO:0000256" key="10">
    <source>
        <dbReference type="SAM" id="MobiDB-lite"/>
    </source>
</evidence>
<feature type="domain" description="UBZ4-type" evidence="11">
    <location>
        <begin position="119"/>
        <end position="149"/>
    </location>
</feature>
<feature type="compositionally biased region" description="Basic and acidic residues" evidence="10">
    <location>
        <begin position="34"/>
        <end position="43"/>
    </location>
</feature>
<organism evidence="12 13">
    <name type="scientific">Papio anubis</name>
    <name type="common">Olive baboon</name>
    <dbReference type="NCBI Taxonomy" id="9555"/>
    <lineage>
        <taxon>Eukaryota</taxon>
        <taxon>Metazoa</taxon>
        <taxon>Chordata</taxon>
        <taxon>Craniata</taxon>
        <taxon>Vertebrata</taxon>
        <taxon>Euteleostomi</taxon>
        <taxon>Mammalia</taxon>
        <taxon>Eutheria</taxon>
        <taxon>Euarchontoglires</taxon>
        <taxon>Primates</taxon>
        <taxon>Haplorrhini</taxon>
        <taxon>Catarrhini</taxon>
        <taxon>Cercopithecidae</taxon>
        <taxon>Cercopithecinae</taxon>
        <taxon>Papio</taxon>
    </lineage>
</organism>
<dbReference type="Pfam" id="PF07522">
    <property type="entry name" value="DRMBL"/>
    <property type="match status" value="1"/>
</dbReference>
<feature type="region of interest" description="Disordered" evidence="10">
    <location>
        <begin position="297"/>
        <end position="316"/>
    </location>
</feature>
<proteinExistence type="inferred from homology"/>
<evidence type="ECO:0000256" key="2">
    <source>
        <dbReference type="ARBA" id="ARBA00010304"/>
    </source>
</evidence>
<dbReference type="PANTHER" id="PTHR23240">
    <property type="entry name" value="DNA CROSS-LINK REPAIR PROTEIN PSO2/SNM1-RELATED"/>
    <property type="match status" value="1"/>
</dbReference>
<dbReference type="Gene3D" id="3.40.50.12650">
    <property type="match status" value="1"/>
</dbReference>
<reference evidence="12" key="2">
    <citation type="submission" date="2025-08" db="UniProtKB">
        <authorList>
            <consortium name="Ensembl"/>
        </authorList>
    </citation>
    <scope>IDENTIFICATION</scope>
</reference>
<dbReference type="GO" id="GO:0005634">
    <property type="term" value="C:nucleus"/>
    <property type="evidence" value="ECO:0007669"/>
    <property type="project" value="UniProtKB-SubCell"/>
</dbReference>
<dbReference type="PROSITE" id="PS51908">
    <property type="entry name" value="ZF_UBZ4"/>
    <property type="match status" value="1"/>
</dbReference>
<feature type="compositionally biased region" description="Polar residues" evidence="10">
    <location>
        <begin position="71"/>
        <end position="90"/>
    </location>
</feature>
<keyword evidence="5 9" id="KW-0863">Zinc-finger</keyword>
<dbReference type="GeneTree" id="ENSGT00940000158766"/>
<dbReference type="InterPro" id="IPR006642">
    <property type="entry name" value="Rad18_UBZ4"/>
</dbReference>
<dbReference type="InterPro" id="IPR011084">
    <property type="entry name" value="DRMBL"/>
</dbReference>
<evidence type="ECO:0000256" key="5">
    <source>
        <dbReference type="ARBA" id="ARBA00022771"/>
    </source>
</evidence>
<dbReference type="GO" id="GO:0006303">
    <property type="term" value="P:double-strand break repair via nonhomologous end joining"/>
    <property type="evidence" value="ECO:0007669"/>
    <property type="project" value="TreeGrafter"/>
</dbReference>
<evidence type="ECO:0000256" key="6">
    <source>
        <dbReference type="ARBA" id="ARBA00022833"/>
    </source>
</evidence>
<dbReference type="GO" id="GO:0003684">
    <property type="term" value="F:damaged DNA binding"/>
    <property type="evidence" value="ECO:0007669"/>
    <property type="project" value="TreeGrafter"/>
</dbReference>
<dbReference type="AlphaFoldDB" id="A0A8I5N2M2"/>
<evidence type="ECO:0000313" key="12">
    <source>
        <dbReference type="Ensembl" id="ENSPANP00000050108.1"/>
    </source>
</evidence>
<keyword evidence="7 9" id="KW-0234">DNA repair</keyword>
<evidence type="ECO:0000256" key="4">
    <source>
        <dbReference type="ARBA" id="ARBA00022763"/>
    </source>
</evidence>